<sequence>MEKHLIALDLDGTLLNSNSEISNFTKSVLERLQSLGHFVCISTGRPYHSSIQYYKELNLDSPLITDNGGNIREPNNPNFKTFVDGIPLEAAHDLFNFTKDHLVSAFYSYDEYVYAYKYLDRLHKIFMGSEKAKLVHADFDKLSHTPTGMIYLVDVSFKEQFESYINTVLFDTCNYRVWGQDSKHVIYEIYKKGTSKLSGIKWCCDYYDINFKNTIAFGDGLNDIELIEGVALGVAMPNGVDEVKKVAKRIASFDNDHDGVAKFLIEYFNL</sequence>
<dbReference type="GO" id="GO:0000287">
    <property type="term" value="F:magnesium ion binding"/>
    <property type="evidence" value="ECO:0007669"/>
    <property type="project" value="TreeGrafter"/>
</dbReference>
<gene>
    <name evidence="1" type="primary">yhaX</name>
    <name evidence="1" type="ORF">NCTC10172_00676</name>
</gene>
<dbReference type="PROSITE" id="PS01229">
    <property type="entry name" value="COF_2"/>
    <property type="match status" value="1"/>
</dbReference>
<dbReference type="InterPro" id="IPR036412">
    <property type="entry name" value="HAD-like_sf"/>
</dbReference>
<dbReference type="Gene3D" id="3.40.50.1000">
    <property type="entry name" value="HAD superfamily/HAD-like"/>
    <property type="match status" value="1"/>
</dbReference>
<dbReference type="PANTHER" id="PTHR10000">
    <property type="entry name" value="PHOSPHOSERINE PHOSPHATASE"/>
    <property type="match status" value="1"/>
</dbReference>
<accession>A0A449BJL3</accession>
<dbReference type="InterPro" id="IPR000150">
    <property type="entry name" value="Cof"/>
</dbReference>
<dbReference type="NCBIfam" id="TIGR01484">
    <property type="entry name" value="HAD-SF-IIB"/>
    <property type="match status" value="1"/>
</dbReference>
<dbReference type="KEGG" id="ahk:NCTC10172_00676"/>
<evidence type="ECO:0000313" key="1">
    <source>
        <dbReference type="EMBL" id="VEU82656.1"/>
    </source>
</evidence>
<keyword evidence="1" id="KW-0378">Hydrolase</keyword>
<dbReference type="NCBIfam" id="TIGR00099">
    <property type="entry name" value="Cof-subfamily"/>
    <property type="match status" value="1"/>
</dbReference>
<dbReference type="RefSeq" id="WP_035369168.1">
    <property type="nucleotide sequence ID" value="NZ_LR215050.1"/>
</dbReference>
<dbReference type="GO" id="GO:0005829">
    <property type="term" value="C:cytosol"/>
    <property type="evidence" value="ECO:0007669"/>
    <property type="project" value="TreeGrafter"/>
</dbReference>
<dbReference type="GO" id="GO:0016791">
    <property type="term" value="F:phosphatase activity"/>
    <property type="evidence" value="ECO:0007669"/>
    <property type="project" value="UniProtKB-ARBA"/>
</dbReference>
<dbReference type="SFLD" id="SFLDG01140">
    <property type="entry name" value="C2.B:_Phosphomannomutase_and_P"/>
    <property type="match status" value="1"/>
</dbReference>
<keyword evidence="2" id="KW-1185">Reference proteome</keyword>
<protein>
    <submittedName>
        <fullName evidence="1">Cof-like hydrolase</fullName>
    </submittedName>
</protein>
<dbReference type="Proteomes" id="UP000290909">
    <property type="component" value="Chromosome"/>
</dbReference>
<dbReference type="Pfam" id="PF08282">
    <property type="entry name" value="Hydrolase_3"/>
    <property type="match status" value="1"/>
</dbReference>
<dbReference type="AlphaFoldDB" id="A0A449BJL3"/>
<dbReference type="InterPro" id="IPR023214">
    <property type="entry name" value="HAD_sf"/>
</dbReference>
<dbReference type="PROSITE" id="PS01228">
    <property type="entry name" value="COF_1"/>
    <property type="match status" value="1"/>
</dbReference>
<organism evidence="1 2">
    <name type="scientific">Acholeplasma hippikon</name>
    <dbReference type="NCBI Taxonomy" id="264636"/>
    <lineage>
        <taxon>Bacteria</taxon>
        <taxon>Bacillati</taxon>
        <taxon>Mycoplasmatota</taxon>
        <taxon>Mollicutes</taxon>
        <taxon>Acholeplasmatales</taxon>
        <taxon>Acholeplasmataceae</taxon>
        <taxon>Acholeplasma</taxon>
    </lineage>
</organism>
<name>A0A449BJL3_9MOLU</name>
<dbReference type="EMBL" id="LR215050">
    <property type="protein sequence ID" value="VEU82656.1"/>
    <property type="molecule type" value="Genomic_DNA"/>
</dbReference>
<dbReference type="CDD" id="cd07516">
    <property type="entry name" value="HAD_Pase"/>
    <property type="match status" value="1"/>
</dbReference>
<dbReference type="PANTHER" id="PTHR10000:SF23">
    <property type="entry name" value="5-AMINO-6-(5-PHOSPHO-D-RIBITYLAMINO)URACIL PHOSPHATASE YITU"/>
    <property type="match status" value="1"/>
</dbReference>
<dbReference type="SUPFAM" id="SSF56784">
    <property type="entry name" value="HAD-like"/>
    <property type="match status" value="1"/>
</dbReference>
<dbReference type="STRING" id="1408416.GCA_000702765_00810"/>
<dbReference type="SFLD" id="SFLDS00003">
    <property type="entry name" value="Haloacid_Dehalogenase"/>
    <property type="match status" value="1"/>
</dbReference>
<dbReference type="InterPro" id="IPR006379">
    <property type="entry name" value="HAD-SF_hydro_IIB"/>
</dbReference>
<dbReference type="Gene3D" id="3.30.1240.10">
    <property type="match status" value="1"/>
</dbReference>
<reference evidence="1 2" key="1">
    <citation type="submission" date="2019-01" db="EMBL/GenBank/DDBJ databases">
        <authorList>
            <consortium name="Pathogen Informatics"/>
        </authorList>
    </citation>
    <scope>NUCLEOTIDE SEQUENCE [LARGE SCALE GENOMIC DNA]</scope>
    <source>
        <strain evidence="1 2">NCTC10172</strain>
    </source>
</reference>
<evidence type="ECO:0000313" key="2">
    <source>
        <dbReference type="Proteomes" id="UP000290909"/>
    </source>
</evidence>
<proteinExistence type="predicted"/>